<dbReference type="AlphaFoldDB" id="A0A1G8SEI5"/>
<evidence type="ECO:0000313" key="1">
    <source>
        <dbReference type="EMBL" id="SDJ27584.1"/>
    </source>
</evidence>
<gene>
    <name evidence="1" type="ORF">SAMN04490247_1414</name>
</gene>
<evidence type="ECO:0000313" key="2">
    <source>
        <dbReference type="Proteomes" id="UP000199225"/>
    </source>
</evidence>
<dbReference type="STRING" id="86666.SAMN04490247_1414"/>
<dbReference type="EMBL" id="FNEV01000003">
    <property type="protein sequence ID" value="SDJ27584.1"/>
    <property type="molecule type" value="Genomic_DNA"/>
</dbReference>
<keyword evidence="2" id="KW-1185">Reference proteome</keyword>
<dbReference type="RefSeq" id="WP_093193164.1">
    <property type="nucleotide sequence ID" value="NZ_FNEV01000003.1"/>
</dbReference>
<dbReference type="Proteomes" id="UP000199225">
    <property type="component" value="Unassembled WGS sequence"/>
</dbReference>
<sequence length="199" mass="20108">MVTIALDADEPVTISNESVFVDGVAGQGTLNVTDNGDADASTWNLEYTIDAADAGNGDVTFSFDATDSQNNTATFTDADLTSGNVTVDQVIAAPTASATDGFTLVAGDVDSGGASDTVDVVVGSNSPGLSEDIGLYYAVSSTSPNDSTPELAGNTVGTAATPNGVVIEEIEVGQTNNVYVRAKDRVGNVSAWTNLGGDQ</sequence>
<accession>A0A1G8SEI5</accession>
<proteinExistence type="predicted"/>
<organism evidence="1 2">
    <name type="scientific">Salimicrobium halophilum</name>
    <dbReference type="NCBI Taxonomy" id="86666"/>
    <lineage>
        <taxon>Bacteria</taxon>
        <taxon>Bacillati</taxon>
        <taxon>Bacillota</taxon>
        <taxon>Bacilli</taxon>
        <taxon>Bacillales</taxon>
        <taxon>Bacillaceae</taxon>
        <taxon>Salimicrobium</taxon>
    </lineage>
</organism>
<name>A0A1G8SEI5_9BACI</name>
<dbReference type="OrthoDB" id="9807519at2"/>
<reference evidence="2" key="1">
    <citation type="submission" date="2016-10" db="EMBL/GenBank/DDBJ databases">
        <authorList>
            <person name="Varghese N."/>
            <person name="Submissions S."/>
        </authorList>
    </citation>
    <scope>NUCLEOTIDE SEQUENCE [LARGE SCALE GENOMIC DNA]</scope>
    <source>
        <strain evidence="2">DSM 4771</strain>
    </source>
</reference>
<protein>
    <submittedName>
        <fullName evidence="1">Uncharacterized protein</fullName>
    </submittedName>
</protein>